<name>A0ABX7F2D2_9HYPH</name>
<protein>
    <submittedName>
        <fullName evidence="1">Uncharacterized protein</fullName>
    </submittedName>
</protein>
<gene>
    <name evidence="1" type="ORF">D4A92_24105</name>
</gene>
<keyword evidence="1" id="KW-0614">Plasmid</keyword>
<reference evidence="1 2" key="1">
    <citation type="submission" date="2018-09" db="EMBL/GenBank/DDBJ databases">
        <title>Rhizobium sp. MAE2-X.</title>
        <authorList>
            <person name="Lee Y."/>
            <person name="Jeon C.O."/>
        </authorList>
    </citation>
    <scope>NUCLEOTIDE SEQUENCE [LARGE SCALE GENOMIC DNA]</scope>
    <source>
        <strain evidence="1 2">MAE2-X</strain>
        <plasmid evidence="1 2">p2</plasmid>
    </source>
</reference>
<dbReference type="Proteomes" id="UP000596351">
    <property type="component" value="Plasmid p2"/>
</dbReference>
<keyword evidence="2" id="KW-1185">Reference proteome</keyword>
<accession>A0ABX7F2D2</accession>
<evidence type="ECO:0000313" key="1">
    <source>
        <dbReference type="EMBL" id="QRF54613.1"/>
    </source>
</evidence>
<geneLocation type="plasmid" evidence="1 2">
    <name>p2</name>
</geneLocation>
<proteinExistence type="predicted"/>
<evidence type="ECO:0000313" key="2">
    <source>
        <dbReference type="Proteomes" id="UP000596351"/>
    </source>
</evidence>
<dbReference type="EMBL" id="CP032407">
    <property type="protein sequence ID" value="QRF54613.1"/>
    <property type="molecule type" value="Genomic_DNA"/>
</dbReference>
<sequence length="74" mass="8023">MISATSIRSLGSLSKTATTMCCWVLSGGRSAVHQAFLMVQGMAAYDRGLNDSKIDGYSIGRLICIISRCQAHRR</sequence>
<organism evidence="1 2">
    <name type="scientific">Rhizobium rosettiformans</name>
    <dbReference type="NCBI Taxonomy" id="1368430"/>
    <lineage>
        <taxon>Bacteria</taxon>
        <taxon>Pseudomonadati</taxon>
        <taxon>Pseudomonadota</taxon>
        <taxon>Alphaproteobacteria</taxon>
        <taxon>Hyphomicrobiales</taxon>
        <taxon>Rhizobiaceae</taxon>
        <taxon>Rhizobium/Agrobacterium group</taxon>
        <taxon>Rhizobium</taxon>
    </lineage>
</organism>